<dbReference type="InterPro" id="IPR036961">
    <property type="entry name" value="Kinesin_motor_dom_sf"/>
</dbReference>
<keyword evidence="10 14" id="KW-0505">Motor protein</keyword>
<evidence type="ECO:0000259" key="17">
    <source>
        <dbReference type="PROSITE" id="PS50067"/>
    </source>
</evidence>
<feature type="coiled-coil region" evidence="15">
    <location>
        <begin position="443"/>
        <end position="542"/>
    </location>
</feature>
<dbReference type="PANTHER" id="PTHR47970">
    <property type="entry name" value="KINESIN-LIKE PROTEIN KIF11"/>
    <property type="match status" value="1"/>
</dbReference>
<dbReference type="GO" id="GO:0072686">
    <property type="term" value="C:mitotic spindle"/>
    <property type="evidence" value="ECO:0007669"/>
    <property type="project" value="TreeGrafter"/>
</dbReference>
<dbReference type="PROSITE" id="PS50067">
    <property type="entry name" value="KINESIN_MOTOR_2"/>
    <property type="match status" value="1"/>
</dbReference>
<evidence type="ECO:0000256" key="6">
    <source>
        <dbReference type="ARBA" id="ARBA00022741"/>
    </source>
</evidence>
<comment type="caution">
    <text evidence="18">The sequence shown here is derived from an EMBL/GenBank/DDBJ whole genome shotgun (WGS) entry which is preliminary data.</text>
</comment>
<protein>
    <submittedName>
        <fullName evidence="18">Kinesin 2</fullName>
    </submittedName>
</protein>
<dbReference type="GO" id="GO:0005634">
    <property type="term" value="C:nucleus"/>
    <property type="evidence" value="ECO:0007669"/>
    <property type="project" value="TreeGrafter"/>
</dbReference>
<feature type="binding site" evidence="14">
    <location>
        <begin position="157"/>
        <end position="164"/>
    </location>
    <ligand>
        <name>ATP</name>
        <dbReference type="ChEBI" id="CHEBI:30616"/>
    </ligand>
</feature>
<dbReference type="PROSITE" id="PS00411">
    <property type="entry name" value="KINESIN_MOTOR_1"/>
    <property type="match status" value="1"/>
</dbReference>
<comment type="subcellular location">
    <subcellularLocation>
        <location evidence="1">Cytoplasm</location>
        <location evidence="1">Cytoskeleton</location>
    </subcellularLocation>
</comment>
<dbReference type="GO" id="GO:0008017">
    <property type="term" value="F:microtubule binding"/>
    <property type="evidence" value="ECO:0007669"/>
    <property type="project" value="InterPro"/>
</dbReference>
<dbReference type="InterPro" id="IPR027417">
    <property type="entry name" value="P-loop_NTPase"/>
</dbReference>
<dbReference type="InterPro" id="IPR001752">
    <property type="entry name" value="Kinesin_motor_dom"/>
</dbReference>
<evidence type="ECO:0000256" key="7">
    <source>
        <dbReference type="ARBA" id="ARBA00022776"/>
    </source>
</evidence>
<keyword evidence="4" id="KW-0132">Cell division</keyword>
<accession>A0AA38PLD5</accession>
<evidence type="ECO:0000256" key="3">
    <source>
        <dbReference type="ARBA" id="ARBA00022553"/>
    </source>
</evidence>
<dbReference type="GO" id="GO:0000073">
    <property type="term" value="P:initial mitotic spindle pole body separation"/>
    <property type="evidence" value="ECO:0007669"/>
    <property type="project" value="TreeGrafter"/>
</dbReference>
<evidence type="ECO:0000256" key="9">
    <source>
        <dbReference type="ARBA" id="ARBA00023054"/>
    </source>
</evidence>
<dbReference type="CDD" id="cd01364">
    <property type="entry name" value="KISc_BimC_Eg5"/>
    <property type="match status" value="1"/>
</dbReference>
<evidence type="ECO:0000256" key="10">
    <source>
        <dbReference type="ARBA" id="ARBA00023175"/>
    </source>
</evidence>
<dbReference type="GO" id="GO:0007018">
    <property type="term" value="P:microtubule-based movement"/>
    <property type="evidence" value="ECO:0007669"/>
    <property type="project" value="InterPro"/>
</dbReference>
<dbReference type="PRINTS" id="PR00380">
    <property type="entry name" value="KINESINHEAVY"/>
</dbReference>
<dbReference type="GO" id="GO:0005876">
    <property type="term" value="C:spindle microtubule"/>
    <property type="evidence" value="ECO:0007669"/>
    <property type="project" value="TreeGrafter"/>
</dbReference>
<evidence type="ECO:0000256" key="13">
    <source>
        <dbReference type="ARBA" id="ARBA00034704"/>
    </source>
</evidence>
<evidence type="ECO:0000256" key="12">
    <source>
        <dbReference type="ARBA" id="ARBA00023306"/>
    </source>
</evidence>
<feature type="region of interest" description="Disordered" evidence="16">
    <location>
        <begin position="1085"/>
        <end position="1165"/>
    </location>
</feature>
<keyword evidence="12" id="KW-0131">Cell cycle</keyword>
<evidence type="ECO:0000256" key="5">
    <source>
        <dbReference type="ARBA" id="ARBA00022701"/>
    </source>
</evidence>
<dbReference type="SUPFAM" id="SSF52540">
    <property type="entry name" value="P-loop containing nucleoside triphosphate hydrolases"/>
    <property type="match status" value="1"/>
</dbReference>
<dbReference type="InterPro" id="IPR047149">
    <property type="entry name" value="KIF11-like"/>
</dbReference>
<reference evidence="18" key="1">
    <citation type="submission" date="2022-08" db="EMBL/GenBank/DDBJ databases">
        <authorList>
            <consortium name="DOE Joint Genome Institute"/>
            <person name="Min B."/>
            <person name="Riley R."/>
            <person name="Sierra-Patev S."/>
            <person name="Naranjo-Ortiz M."/>
            <person name="Looney B."/>
            <person name="Konkel Z."/>
            <person name="Slot J.C."/>
            <person name="Sakamoto Y."/>
            <person name="Steenwyk J.L."/>
            <person name="Rokas A."/>
            <person name="Carro J."/>
            <person name="Camarero S."/>
            <person name="Ferreira P."/>
            <person name="Molpeceres G."/>
            <person name="Ruiz-Duenas F.J."/>
            <person name="Serrano A."/>
            <person name="Henrissat B."/>
            <person name="Drula E."/>
            <person name="Hughes K.W."/>
            <person name="Mata J.L."/>
            <person name="Ishikawa N.K."/>
            <person name="Vargas-Isla R."/>
            <person name="Ushijima S."/>
            <person name="Smith C.A."/>
            <person name="Ahrendt S."/>
            <person name="Andreopoulos W."/>
            <person name="He G."/>
            <person name="Labutti K."/>
            <person name="Lipzen A."/>
            <person name="Ng V."/>
            <person name="Sandor L."/>
            <person name="Barry K."/>
            <person name="Martinez A.T."/>
            <person name="Xiao Y."/>
            <person name="Gibbons J.G."/>
            <person name="Terashima K."/>
            <person name="Hibbett D.S."/>
            <person name="Grigoriev I.V."/>
        </authorList>
    </citation>
    <scope>NUCLEOTIDE SEQUENCE</scope>
    <source>
        <strain evidence="18">TFB9207</strain>
    </source>
</reference>
<keyword evidence="19" id="KW-1185">Reference proteome</keyword>
<evidence type="ECO:0000256" key="2">
    <source>
        <dbReference type="ARBA" id="ARBA00022490"/>
    </source>
</evidence>
<dbReference type="GO" id="GO:0008574">
    <property type="term" value="F:plus-end-directed microtubule motor activity"/>
    <property type="evidence" value="ECO:0007669"/>
    <property type="project" value="TreeGrafter"/>
</dbReference>
<keyword evidence="2" id="KW-0963">Cytoplasm</keyword>
<name>A0AA38PLD5_9AGAR</name>
<keyword evidence="7" id="KW-0498">Mitosis</keyword>
<keyword evidence="8 14" id="KW-0067">ATP-binding</keyword>
<keyword evidence="6 14" id="KW-0547">Nucleotide-binding</keyword>
<comment type="similarity">
    <text evidence="13">Belongs to the TRAFAC class myosin-kinesin ATPase superfamily. Kinesin family. KIN-5/BimC subfamily.</text>
</comment>
<dbReference type="Gene3D" id="3.40.850.10">
    <property type="entry name" value="Kinesin motor domain"/>
    <property type="match status" value="1"/>
</dbReference>
<evidence type="ECO:0000256" key="14">
    <source>
        <dbReference type="PROSITE-ProRule" id="PRU00283"/>
    </source>
</evidence>
<dbReference type="GO" id="GO:0005524">
    <property type="term" value="F:ATP binding"/>
    <property type="evidence" value="ECO:0007669"/>
    <property type="project" value="UniProtKB-UniRule"/>
</dbReference>
<feature type="coiled-coil region" evidence="15">
    <location>
        <begin position="769"/>
        <end position="803"/>
    </location>
</feature>
<sequence>MNTRRPPSRARTNSNMPPPAPPRSRSVISKSTSSTRSGEEQPEQVAVPPAPKQQKHSDDADTNIQVIIRCRRRSDREIQDNSPIIVNSNGAKSNQISIETTAPVSTLGVITLPPVRTYPFDLVYGPEADQAMIYHDVVGPMLQQVLEGYNCTLFAYGQTGTGKTYTMQGDLTKTPLGNPSAHAGMIPRALFRLFHQLEQSKVDFSVRVSYIELYNEELRDLLATELAAPIGSVQPMGMASKDAAKNAGSNIKIFDDANKRGVIIQGIEEVPVKSSADALALLTKGSERRQIAATKFNDHSSRSHSIFSLTVHTKEAGVVGEDLLRIGKLNMVDLAGSENIGRSGAENKRAREAGMINQSLLTLGRVINALVEKAQHVPYRESKLTRILQDSLGGRTKTSIIATVSPARSNLEETLSTLDYAMSAKSIRNKPEINQRMTRNSLLKEYIAEIERLKADVLAAREKNGIFFSEETWAQMDAERELRETEIEEAKKQVEIIESQMRVVREEFEQSIGLLMKRDAELMETRQRLDTTEVELSERNQELVGVKVALEEETVVRRAHQKTEISLDAVANGLKGVAKESVHDLSSLFQKLERKSSVMGSNSKAVTKFTQALSTASKSLTTSLDDFVESSNQRTSQLRSNTETLTTKGISTLESYSNLISEQLQNVQTTMDAIRTHNGTESEAIASLETIVNGTYKTFSTGFSLWSETLQKSSQQTHRELDRASSQNMSEALAAVKAIHNVLEHVLREAANFFDSEQEALNKATAVVHQATTSEVERLRAQNRALQALVEKQKADSNKAKDELLHKVSGLLVNFVNEQDRGLRKAAASIQEGNLAAEDGLRSFDQQHGQVVESLEQARTSLTAVNDQCQSEAKRMKDGSLKALKDVKTAMHDRFLENEKTMTTSIQGFSNEIQQQTQQMTSSSNDAFSRYSRSKRARLDTTERLNTELQSHSAALHTGLGTLSKDIGNLATQTTAATSWMTHHTSSYQTATASQLAIVQKATLGLSDQATKEDIPTGSTPRKRTWRYVDEWELTEDRSTLLRAWRDQGMSGVGSETFLAEHLPLPVDDEDLQEDPELMHVNTEPIESRAQSPSPSEQEVPFVNALQSSSSSTSSTIPAPLQPTHARNRSIPLLKKASGKAPQPPQIPLVDSRNVYTTRGSRRRG</sequence>
<evidence type="ECO:0000256" key="1">
    <source>
        <dbReference type="ARBA" id="ARBA00004245"/>
    </source>
</evidence>
<dbReference type="GO" id="GO:0051301">
    <property type="term" value="P:cell division"/>
    <property type="evidence" value="ECO:0007669"/>
    <property type="project" value="UniProtKB-KW"/>
</dbReference>
<organism evidence="18 19">
    <name type="scientific">Lentinula raphanica</name>
    <dbReference type="NCBI Taxonomy" id="153919"/>
    <lineage>
        <taxon>Eukaryota</taxon>
        <taxon>Fungi</taxon>
        <taxon>Dikarya</taxon>
        <taxon>Basidiomycota</taxon>
        <taxon>Agaricomycotina</taxon>
        <taxon>Agaricomycetes</taxon>
        <taxon>Agaricomycetidae</taxon>
        <taxon>Agaricales</taxon>
        <taxon>Marasmiineae</taxon>
        <taxon>Omphalotaceae</taxon>
        <taxon>Lentinula</taxon>
    </lineage>
</organism>
<evidence type="ECO:0000256" key="4">
    <source>
        <dbReference type="ARBA" id="ARBA00022618"/>
    </source>
</evidence>
<dbReference type="Proteomes" id="UP001163846">
    <property type="component" value="Unassembled WGS sequence"/>
</dbReference>
<keyword evidence="3" id="KW-0597">Phosphoprotein</keyword>
<feature type="domain" description="Kinesin motor" evidence="17">
    <location>
        <begin position="63"/>
        <end position="427"/>
    </location>
</feature>
<dbReference type="AlphaFoldDB" id="A0AA38PLD5"/>
<gene>
    <name evidence="18" type="ORF">F5878DRAFT_415643</name>
</gene>
<proteinExistence type="inferred from homology"/>
<feature type="compositionally biased region" description="Polar residues" evidence="16">
    <location>
        <begin position="1"/>
        <end position="15"/>
    </location>
</feature>
<evidence type="ECO:0000256" key="8">
    <source>
        <dbReference type="ARBA" id="ARBA00022840"/>
    </source>
</evidence>
<evidence type="ECO:0000256" key="11">
    <source>
        <dbReference type="ARBA" id="ARBA00023212"/>
    </source>
</evidence>
<evidence type="ECO:0000313" key="18">
    <source>
        <dbReference type="EMBL" id="KAJ3845075.1"/>
    </source>
</evidence>
<keyword evidence="11" id="KW-0206">Cytoskeleton</keyword>
<dbReference type="Pfam" id="PF00225">
    <property type="entry name" value="Kinesin"/>
    <property type="match status" value="1"/>
</dbReference>
<dbReference type="FunFam" id="3.40.850.10:FF:000051">
    <property type="entry name" value="Kinesin-like protein bimC"/>
    <property type="match status" value="1"/>
</dbReference>
<keyword evidence="5" id="KW-0493">Microtubule</keyword>
<evidence type="ECO:0000256" key="16">
    <source>
        <dbReference type="SAM" id="MobiDB-lite"/>
    </source>
</evidence>
<dbReference type="InterPro" id="IPR047241">
    <property type="entry name" value="KIF11-like_kin_motor_dom"/>
</dbReference>
<feature type="region of interest" description="Disordered" evidence="16">
    <location>
        <begin position="1"/>
        <end position="64"/>
    </location>
</feature>
<evidence type="ECO:0000256" key="15">
    <source>
        <dbReference type="SAM" id="Coils"/>
    </source>
</evidence>
<keyword evidence="9 15" id="KW-0175">Coiled coil</keyword>
<dbReference type="SMART" id="SM00129">
    <property type="entry name" value="KISc"/>
    <property type="match status" value="1"/>
</dbReference>
<dbReference type="InterPro" id="IPR019821">
    <property type="entry name" value="Kinesin_motor_CS"/>
</dbReference>
<dbReference type="EMBL" id="MU805942">
    <property type="protein sequence ID" value="KAJ3845075.1"/>
    <property type="molecule type" value="Genomic_DNA"/>
</dbReference>
<evidence type="ECO:0000313" key="19">
    <source>
        <dbReference type="Proteomes" id="UP001163846"/>
    </source>
</evidence>
<dbReference type="PANTHER" id="PTHR47970:SF12">
    <property type="entry name" value="KINESIN FAMILY MEMBER 11"/>
    <property type="match status" value="1"/>
</dbReference>
<feature type="compositionally biased region" description="Low complexity" evidence="16">
    <location>
        <begin position="23"/>
        <end position="36"/>
    </location>
</feature>
<dbReference type="InterPro" id="IPR025901">
    <property type="entry name" value="Kinesin-assoc_MT-bd_dom"/>
</dbReference>
<dbReference type="Pfam" id="PF13931">
    <property type="entry name" value="Microtub_bind"/>
    <property type="match status" value="1"/>
</dbReference>